<dbReference type="EMBL" id="BKCJ011182895">
    <property type="protein sequence ID" value="GFD00139.1"/>
    <property type="molecule type" value="Genomic_DNA"/>
</dbReference>
<organism evidence="1">
    <name type="scientific">Tanacetum cinerariifolium</name>
    <name type="common">Dalmatian daisy</name>
    <name type="synonym">Chrysanthemum cinerariifolium</name>
    <dbReference type="NCBI Taxonomy" id="118510"/>
    <lineage>
        <taxon>Eukaryota</taxon>
        <taxon>Viridiplantae</taxon>
        <taxon>Streptophyta</taxon>
        <taxon>Embryophyta</taxon>
        <taxon>Tracheophyta</taxon>
        <taxon>Spermatophyta</taxon>
        <taxon>Magnoliopsida</taxon>
        <taxon>eudicotyledons</taxon>
        <taxon>Gunneridae</taxon>
        <taxon>Pentapetalae</taxon>
        <taxon>asterids</taxon>
        <taxon>campanulids</taxon>
        <taxon>Asterales</taxon>
        <taxon>Asteraceae</taxon>
        <taxon>Asteroideae</taxon>
        <taxon>Anthemideae</taxon>
        <taxon>Anthemidinae</taxon>
        <taxon>Tanacetum</taxon>
    </lineage>
</organism>
<reference evidence="1" key="1">
    <citation type="journal article" date="2019" name="Sci. Rep.">
        <title>Draft genome of Tanacetum cinerariifolium, the natural source of mosquito coil.</title>
        <authorList>
            <person name="Yamashiro T."/>
            <person name="Shiraishi A."/>
            <person name="Satake H."/>
            <person name="Nakayama K."/>
        </authorList>
    </citation>
    <scope>NUCLEOTIDE SEQUENCE</scope>
</reference>
<proteinExistence type="predicted"/>
<comment type="caution">
    <text evidence="1">The sequence shown here is derived from an EMBL/GenBank/DDBJ whole genome shotgun (WGS) entry which is preliminary data.</text>
</comment>
<evidence type="ECO:0000313" key="1">
    <source>
        <dbReference type="EMBL" id="GFD00139.1"/>
    </source>
</evidence>
<name>A0A699ST92_TANCI</name>
<dbReference type="AlphaFoldDB" id="A0A699ST92"/>
<feature type="non-terminal residue" evidence="1">
    <location>
        <position position="1"/>
    </location>
</feature>
<accession>A0A699ST92</accession>
<sequence length="117" mass="12158">RWAAALRPWCSMRCSCACRSWPSGKPRSGWATAWATCRCPCTGWPLSSCTCTGMLPGPGSRSATASLPRRSGCSAPRRGAQLATAERAEYRAEAQACVPSAALPGPFRATPPAGSGA</sequence>
<protein>
    <submittedName>
        <fullName evidence="1">Uncharacterized protein</fullName>
    </submittedName>
</protein>
<gene>
    <name evidence="1" type="ORF">Tci_872108</name>
</gene>